<protein>
    <recommendedName>
        <fullName evidence="2">Thioredoxin-like fold domain-containing protein</fullName>
    </recommendedName>
</protein>
<gene>
    <name evidence="3" type="ORF">TH5_02295</name>
</gene>
<dbReference type="InterPro" id="IPR036249">
    <property type="entry name" value="Thioredoxin-like_sf"/>
</dbReference>
<dbReference type="Pfam" id="PF13462">
    <property type="entry name" value="Thioredoxin_4"/>
    <property type="match status" value="1"/>
</dbReference>
<keyword evidence="4" id="KW-1185">Reference proteome</keyword>
<feature type="domain" description="Thioredoxin-like fold" evidence="2">
    <location>
        <begin position="44"/>
        <end position="200"/>
    </location>
</feature>
<keyword evidence="1" id="KW-1133">Transmembrane helix</keyword>
<dbReference type="AlphaFoldDB" id="A0A367UL52"/>
<comment type="caution">
    <text evidence="3">The sequence shown here is derived from an EMBL/GenBank/DDBJ whole genome shotgun (WGS) entry which is preliminary data.</text>
</comment>
<sequence>MILDRLTTILVVMAVIVMTLLIIGISHSQGTPRVVGDLPPPQRSDIVFGAPDAMHKVDIFVSMTCPHCQRLARETLGKLVTRAKTSNELRVTIRQHPLNAVSLEAATFLGCMPDEVRHEAFTGLMQRPHLISAVTNWPKLAPAEHQAAIAVCMEKDAMRDSVVSNTLTYRKQYGIQVTPTIVVDGFTAPGFASPHELSEILGMPNE</sequence>
<dbReference type="InterPro" id="IPR012336">
    <property type="entry name" value="Thioredoxin-like_fold"/>
</dbReference>
<dbReference type="EMBL" id="JPWA01000001">
    <property type="protein sequence ID" value="RCK07862.1"/>
    <property type="molecule type" value="Genomic_DNA"/>
</dbReference>
<reference evidence="3 4" key="1">
    <citation type="submission" date="2014-07" db="EMBL/GenBank/DDBJ databases">
        <title>Draft genome sequence of Thalassospira xianhensis P-4 (MCCC 1A02616).</title>
        <authorList>
            <person name="Lai Q."/>
            <person name="Shao Z."/>
        </authorList>
    </citation>
    <scope>NUCLEOTIDE SEQUENCE [LARGE SCALE GENOMIC DNA]</scope>
    <source>
        <strain evidence="3 4">MCCC 1A02616</strain>
    </source>
</reference>
<evidence type="ECO:0000259" key="2">
    <source>
        <dbReference type="Pfam" id="PF13462"/>
    </source>
</evidence>
<accession>A0A367UL52</accession>
<organism evidence="3 4">
    <name type="scientific">Thalassospira xianhensis MCCC 1A02616</name>
    <dbReference type="NCBI Taxonomy" id="1177929"/>
    <lineage>
        <taxon>Bacteria</taxon>
        <taxon>Pseudomonadati</taxon>
        <taxon>Pseudomonadota</taxon>
        <taxon>Alphaproteobacteria</taxon>
        <taxon>Rhodospirillales</taxon>
        <taxon>Thalassospiraceae</taxon>
        <taxon>Thalassospira</taxon>
    </lineage>
</organism>
<dbReference type="RefSeq" id="WP_114120494.1">
    <property type="nucleotide sequence ID" value="NZ_JPWA01000001.1"/>
</dbReference>
<evidence type="ECO:0000313" key="3">
    <source>
        <dbReference type="EMBL" id="RCK07862.1"/>
    </source>
</evidence>
<evidence type="ECO:0000256" key="1">
    <source>
        <dbReference type="SAM" id="Phobius"/>
    </source>
</evidence>
<dbReference type="Proteomes" id="UP000252419">
    <property type="component" value="Unassembled WGS sequence"/>
</dbReference>
<keyword evidence="1" id="KW-0812">Transmembrane</keyword>
<evidence type="ECO:0000313" key="4">
    <source>
        <dbReference type="Proteomes" id="UP000252419"/>
    </source>
</evidence>
<dbReference type="SUPFAM" id="SSF52833">
    <property type="entry name" value="Thioredoxin-like"/>
    <property type="match status" value="1"/>
</dbReference>
<keyword evidence="1" id="KW-0472">Membrane</keyword>
<proteinExistence type="predicted"/>
<dbReference type="Gene3D" id="3.40.30.10">
    <property type="entry name" value="Glutaredoxin"/>
    <property type="match status" value="1"/>
</dbReference>
<name>A0A367UL52_9PROT</name>
<feature type="transmembrane region" description="Helical" evidence="1">
    <location>
        <begin position="6"/>
        <end position="25"/>
    </location>
</feature>